<dbReference type="Ensembl" id="ENSACIT00000007667.1">
    <property type="protein sequence ID" value="ENSACIP00000007449.1"/>
    <property type="gene ID" value="ENSACIG00000005839.1"/>
</dbReference>
<evidence type="ECO:0000313" key="3">
    <source>
        <dbReference type="Proteomes" id="UP000261340"/>
    </source>
</evidence>
<evidence type="ECO:0000313" key="2">
    <source>
        <dbReference type="Ensembl" id="ENSACIP00000007449.1"/>
    </source>
</evidence>
<reference evidence="2" key="2">
    <citation type="submission" date="2025-09" db="UniProtKB">
        <authorList>
            <consortium name="Ensembl"/>
        </authorList>
    </citation>
    <scope>IDENTIFICATION</scope>
</reference>
<feature type="chain" id="PRO_5018736301" description="UPAR/Ly6 domain-containing protein" evidence="1">
    <location>
        <begin position="23"/>
        <end position="97"/>
    </location>
</feature>
<name>A0A3Q0R5T9_AMPCI</name>
<dbReference type="AlphaFoldDB" id="A0A3Q0R5T9"/>
<dbReference type="SUPFAM" id="SSF57302">
    <property type="entry name" value="Snake toxin-like"/>
    <property type="match status" value="1"/>
</dbReference>
<sequence>LQMCVKLFLFIACGLRCYTCTATDPKSCIDTKSCPVIFNRCFSLRVDGELFSPGCQTSALCVGAVSCCQGDLCNSTIPTGPSAILLLVSSAILRFLF</sequence>
<feature type="signal peptide" evidence="1">
    <location>
        <begin position="1"/>
        <end position="22"/>
    </location>
</feature>
<keyword evidence="3" id="KW-1185">Reference proteome</keyword>
<evidence type="ECO:0008006" key="4">
    <source>
        <dbReference type="Google" id="ProtNLM"/>
    </source>
</evidence>
<dbReference type="InterPro" id="IPR045860">
    <property type="entry name" value="Snake_toxin-like_sf"/>
</dbReference>
<reference evidence="2" key="1">
    <citation type="submission" date="2025-08" db="UniProtKB">
        <authorList>
            <consortium name="Ensembl"/>
        </authorList>
    </citation>
    <scope>IDENTIFICATION</scope>
</reference>
<organism evidence="2 3">
    <name type="scientific">Amphilophus citrinellus</name>
    <name type="common">Midas cichlid</name>
    <name type="synonym">Cichlasoma citrinellum</name>
    <dbReference type="NCBI Taxonomy" id="61819"/>
    <lineage>
        <taxon>Eukaryota</taxon>
        <taxon>Metazoa</taxon>
        <taxon>Chordata</taxon>
        <taxon>Craniata</taxon>
        <taxon>Vertebrata</taxon>
        <taxon>Euteleostomi</taxon>
        <taxon>Actinopterygii</taxon>
        <taxon>Neopterygii</taxon>
        <taxon>Teleostei</taxon>
        <taxon>Neoteleostei</taxon>
        <taxon>Acanthomorphata</taxon>
        <taxon>Ovalentaria</taxon>
        <taxon>Cichlomorphae</taxon>
        <taxon>Cichliformes</taxon>
        <taxon>Cichlidae</taxon>
        <taxon>New World cichlids</taxon>
        <taxon>Cichlasomatinae</taxon>
        <taxon>Heroini</taxon>
        <taxon>Amphilophus</taxon>
    </lineage>
</organism>
<keyword evidence="1" id="KW-0732">Signal</keyword>
<dbReference type="OMA" id="CFSLRVD"/>
<evidence type="ECO:0000256" key="1">
    <source>
        <dbReference type="SAM" id="SignalP"/>
    </source>
</evidence>
<dbReference type="Gene3D" id="2.10.60.10">
    <property type="entry name" value="CD59"/>
    <property type="match status" value="1"/>
</dbReference>
<dbReference type="GeneTree" id="ENSGT01130000278399"/>
<dbReference type="Proteomes" id="UP000261340">
    <property type="component" value="Unplaced"/>
</dbReference>
<accession>A0A3Q0R5T9</accession>
<proteinExistence type="predicted"/>
<protein>
    <recommendedName>
        <fullName evidence="4">UPAR/Ly6 domain-containing protein</fullName>
    </recommendedName>
</protein>